<dbReference type="PRINTS" id="PR01276">
    <property type="entry name" value="TYPE2KERATIN"/>
</dbReference>
<keyword evidence="3 7" id="KW-0175">Coiled coil</keyword>
<dbReference type="InterPro" id="IPR032444">
    <property type="entry name" value="Keratin_2_head"/>
</dbReference>
<dbReference type="AlphaFoldDB" id="A0AAD4YH58"/>
<evidence type="ECO:0000256" key="8">
    <source>
        <dbReference type="SAM" id="MobiDB-lite"/>
    </source>
</evidence>
<accession>A0AAD4YH58</accession>
<keyword evidence="1" id="KW-0416">Keratin</keyword>
<feature type="coiled-coil region" evidence="7">
    <location>
        <begin position="849"/>
        <end position="897"/>
    </location>
</feature>
<comment type="similarity">
    <text evidence="5 6">Belongs to the intermediate filament family.</text>
</comment>
<keyword evidence="11" id="KW-1185">Reference proteome</keyword>
<evidence type="ECO:0000256" key="6">
    <source>
        <dbReference type="RuleBase" id="RU000685"/>
    </source>
</evidence>
<dbReference type="Pfam" id="PF00038">
    <property type="entry name" value="Filament"/>
    <property type="match status" value="3"/>
</dbReference>
<dbReference type="PROSITE" id="PS00226">
    <property type="entry name" value="IF_ROD_1"/>
    <property type="match status" value="3"/>
</dbReference>
<dbReference type="GO" id="GO:0045109">
    <property type="term" value="P:intermediate filament organization"/>
    <property type="evidence" value="ECO:0007669"/>
    <property type="project" value="TreeGrafter"/>
</dbReference>
<evidence type="ECO:0000256" key="4">
    <source>
        <dbReference type="ARBA" id="ARBA00055161"/>
    </source>
</evidence>
<feature type="coiled-coil region" evidence="7">
    <location>
        <begin position="250"/>
        <end position="330"/>
    </location>
</feature>
<dbReference type="GO" id="GO:0045095">
    <property type="term" value="C:keratin filament"/>
    <property type="evidence" value="ECO:0007669"/>
    <property type="project" value="InterPro"/>
</dbReference>
<dbReference type="FunFam" id="1.20.5.170:FF:000065">
    <property type="entry name" value="Keratin, type II cytoskeletal 80"/>
    <property type="match status" value="1"/>
</dbReference>
<feature type="coiled-coil region" evidence="7">
    <location>
        <begin position="499"/>
        <end position="526"/>
    </location>
</feature>
<dbReference type="FunFam" id="1.20.5.500:FF:000001">
    <property type="entry name" value="Type II keratin 23"/>
    <property type="match status" value="3"/>
</dbReference>
<evidence type="ECO:0000259" key="9">
    <source>
        <dbReference type="PROSITE" id="PS51842"/>
    </source>
</evidence>
<feature type="compositionally biased region" description="Low complexity" evidence="8">
    <location>
        <begin position="1"/>
        <end position="39"/>
    </location>
</feature>
<feature type="coiled-coil region" evidence="7">
    <location>
        <begin position="634"/>
        <end position="714"/>
    </location>
</feature>
<dbReference type="Pfam" id="PF16208">
    <property type="entry name" value="Keratin_2_head"/>
    <property type="match status" value="3"/>
</dbReference>
<dbReference type="SUPFAM" id="SSF64593">
    <property type="entry name" value="Intermediate filament protein, coiled coil region"/>
    <property type="match status" value="6"/>
</dbReference>
<dbReference type="GO" id="GO:0031424">
    <property type="term" value="P:keratinization"/>
    <property type="evidence" value="ECO:0007669"/>
    <property type="project" value="TreeGrafter"/>
</dbReference>
<comment type="caution">
    <text evidence="10">The sequence shown here is derived from an EMBL/GenBank/DDBJ whole genome shotgun (WGS) entry which is preliminary data.</text>
</comment>
<dbReference type="EMBL" id="JAKZEL010000002">
    <property type="protein sequence ID" value="KAI4546611.1"/>
    <property type="molecule type" value="Genomic_DNA"/>
</dbReference>
<reference evidence="10" key="1">
    <citation type="submission" date="2022-03" db="EMBL/GenBank/DDBJ databases">
        <title>Genomic analyses of argali, domestic sheep and their hybrids provide insights into chromosomal evolution, heterosis and genetic basis of agronomic traits.</title>
        <authorList>
            <person name="Li M."/>
        </authorList>
    </citation>
    <scope>NUCLEOTIDE SEQUENCE</scope>
    <source>
        <strain evidence="10">CAU-MHL-2022a</strain>
        <tissue evidence="10">Skin</tissue>
    </source>
</reference>
<protein>
    <recommendedName>
        <fullName evidence="9">IF rod domain-containing protein</fullName>
    </recommendedName>
</protein>
<dbReference type="Gene3D" id="1.20.5.500">
    <property type="entry name" value="Single helix bin"/>
    <property type="match status" value="3"/>
</dbReference>
<name>A0AAD4YH58_OVIAM</name>
<evidence type="ECO:0000256" key="1">
    <source>
        <dbReference type="ARBA" id="ARBA00022744"/>
    </source>
</evidence>
<evidence type="ECO:0000256" key="2">
    <source>
        <dbReference type="ARBA" id="ARBA00022754"/>
    </source>
</evidence>
<feature type="domain" description="IF rod" evidence="9">
    <location>
        <begin position="423"/>
        <end position="736"/>
    </location>
</feature>
<dbReference type="FunFam" id="1.20.5.170:FF:000004">
    <property type="entry name" value="Keratin, type II cytoskeletal 5"/>
    <property type="match status" value="2"/>
</dbReference>
<dbReference type="FunFam" id="1.20.5.1160:FF:000001">
    <property type="entry name" value="Keratin type II"/>
    <property type="match status" value="3"/>
</dbReference>
<sequence length="1145" mass="129788">MSRQAGYSQQSCRSSSGRSAAVSGQSRVTSSKSSLASRSGGFPGGIQEVTVNQSLLQPLNVEIDPQIGQVKAQEREQIKTLNNKFASFIDKDLQVHPPPPSLSGGPAKKVVDDETTSVPYWIEPLPFVYEEEISKRTAAENDFVVLKKDIDAAYMTNAELEAKVHSVTDEVDFLKALYDAELSQMQSDTGDTSVVLSMDNNRCLDLDSIIAEVRAQYEAIAQRSKAEAEALYQSKLGELQTTAGMHGDDLKSIKSEVMELSRMIQRLRAEIESLKKQNANLQTAIADAEQRGEVALKDANAKLQNLKAALQQAKEDLARLLKEYQELMNVKLALDIEIATYRTLLEGEECRMSGECQSSVSIGAMSHQFSSQSAFSSRSRRVYSGGSSAGSGGGIQEVTINQSLLQPLHLEVDPEIQRVKMQEREQIMVLNNKFASFIDKVRFLEQQNQVLQTKWELLQQVNTSTQTNNLEPIFESYIIKLQRQVDFLRAEQMRQSSEIRSMQDVVDDYKNKYEEEINRRTSSENDFVVLKKDVDSAYLSKVDLQSKADTLLEEVDFLKYLFQSELSQMQTNITDTNVILSMDNNRSLDLDSIIDAVRIQYEEIAQRSKDEAEALYQTKYQELQITAGRHGDELQTSRMEISELNLTIQRLQAEIGNVKKQIEQMHTIISDAEERGQQALQDAQQKLQDLEAALQQSKEELARLLRDYQALLGAKLSLDVEIATYRKLLEGEESRMSGELQSQVSISPSITIAGECGFTHQTPLQVREVTINQSLLQPLNVEIDPEIQKIKSQEREQIKSLNNRFASFIDKVRFLEQQNQVLQTKWELLQQINTSTRTYSLEPFFEAYISNLRRNVDQLKSDRSRLDSELKNMQDLVEDYRSKYEDEINKRTNAENEFVGIKKDVDAAYITKVDLQAKFDNLLQEIDFFKTLFQAELSQMQTHISDTNVILSMDNNRNLDLNSIIDEVKNQYEEIAQRSKAEAEALYQTKYEELQITAGQHGDSLKNTKMEISELNRVIQRLRSEIDSVKKQISSLQQAISDAEQRGENAIKDAQNKLNELEDALQKAKEDMARLLRDYQELMNTKLALDVEIATYRTLLEGEESRMSGECVPNLSLSITTKYASECPSLTGGRKAMVTLVHPIP</sequence>
<feature type="domain" description="IF rod" evidence="9">
    <location>
        <begin position="794"/>
        <end position="1107"/>
    </location>
</feature>
<proteinExistence type="inferred from homology"/>
<feature type="region of interest" description="Disordered" evidence="8">
    <location>
        <begin position="1"/>
        <end position="40"/>
    </location>
</feature>
<feature type="coiled-coil region" evidence="7">
    <location>
        <begin position="958"/>
        <end position="1085"/>
    </location>
</feature>
<evidence type="ECO:0000313" key="11">
    <source>
        <dbReference type="Proteomes" id="UP001214576"/>
    </source>
</evidence>
<evidence type="ECO:0000256" key="5">
    <source>
        <dbReference type="ARBA" id="ARBA00061646"/>
    </source>
</evidence>
<comment type="function">
    <text evidence="4">Wool microfibrillar keratin.</text>
</comment>
<dbReference type="PROSITE" id="PS51842">
    <property type="entry name" value="IF_ROD_2"/>
    <property type="match status" value="3"/>
</dbReference>
<dbReference type="GO" id="GO:0005615">
    <property type="term" value="C:extracellular space"/>
    <property type="evidence" value="ECO:0007669"/>
    <property type="project" value="TreeGrafter"/>
</dbReference>
<dbReference type="PANTHER" id="PTHR45616">
    <property type="entry name" value="GATA-TYPE DOMAIN-CONTAINING PROTEIN"/>
    <property type="match status" value="1"/>
</dbReference>
<dbReference type="Gene3D" id="1.20.5.170">
    <property type="match status" value="3"/>
</dbReference>
<dbReference type="SMART" id="SM01391">
    <property type="entry name" value="Filament"/>
    <property type="match status" value="3"/>
</dbReference>
<dbReference type="InterPro" id="IPR039008">
    <property type="entry name" value="IF_rod_dom"/>
</dbReference>
<keyword evidence="2 6" id="KW-0403">Intermediate filament</keyword>
<evidence type="ECO:0000256" key="3">
    <source>
        <dbReference type="ARBA" id="ARBA00023054"/>
    </source>
</evidence>
<dbReference type="InterPro" id="IPR003054">
    <property type="entry name" value="Keratin_II"/>
</dbReference>
<gene>
    <name evidence="10" type="ORF">MG293_003166</name>
</gene>
<dbReference type="Proteomes" id="UP001214576">
    <property type="component" value="Unassembled WGS sequence"/>
</dbReference>
<dbReference type="Gene3D" id="1.20.5.1160">
    <property type="entry name" value="Vasodilator-stimulated phosphoprotein"/>
    <property type="match status" value="3"/>
</dbReference>
<dbReference type="PANTHER" id="PTHR45616:SF33">
    <property type="entry name" value="KERATIN, TYPE II CYTOSKELETAL 1"/>
    <property type="match status" value="1"/>
</dbReference>
<dbReference type="InterPro" id="IPR018039">
    <property type="entry name" value="IF_conserved"/>
</dbReference>
<evidence type="ECO:0000256" key="7">
    <source>
        <dbReference type="SAM" id="Coils"/>
    </source>
</evidence>
<feature type="domain" description="IF rod" evidence="9">
    <location>
        <begin position="1"/>
        <end position="352"/>
    </location>
</feature>
<evidence type="ECO:0000313" key="10">
    <source>
        <dbReference type="EMBL" id="KAI4546611.1"/>
    </source>
</evidence>
<dbReference type="GO" id="GO:0030280">
    <property type="term" value="F:structural constituent of skin epidermis"/>
    <property type="evidence" value="ECO:0007669"/>
    <property type="project" value="TreeGrafter"/>
</dbReference>
<organism evidence="10 11">
    <name type="scientific">Ovis ammon polii</name>
    <dbReference type="NCBI Taxonomy" id="230172"/>
    <lineage>
        <taxon>Eukaryota</taxon>
        <taxon>Metazoa</taxon>
        <taxon>Chordata</taxon>
        <taxon>Craniata</taxon>
        <taxon>Vertebrata</taxon>
        <taxon>Euteleostomi</taxon>
        <taxon>Mammalia</taxon>
        <taxon>Eutheria</taxon>
        <taxon>Laurasiatheria</taxon>
        <taxon>Artiodactyla</taxon>
        <taxon>Ruminantia</taxon>
        <taxon>Pecora</taxon>
        <taxon>Bovidae</taxon>
        <taxon>Caprinae</taxon>
        <taxon>Ovis</taxon>
    </lineage>
</organism>